<feature type="transmembrane region" description="Helical" evidence="1">
    <location>
        <begin position="151"/>
        <end position="173"/>
    </location>
</feature>
<feature type="transmembrane region" description="Helical" evidence="1">
    <location>
        <begin position="120"/>
        <end position="139"/>
    </location>
</feature>
<evidence type="ECO:0000313" key="3">
    <source>
        <dbReference type="Proteomes" id="UP000824087"/>
    </source>
</evidence>
<sequence length="429" mass="49153">MIQKKIETYTLFAISVFFIIIGIFTCINGTTLMELILFLLSIGISFRAVLQLIMILIKRRGKIAATLVESGVQLLFATFIQYQTPFILKSLTVVFGFYILVMSALHFINYVIYFKYHIRGSFSVLCKGIATLIFAILLIYKPTDNMKYAEIVIGIYLIFLGISYFIDFIQMILPTTITNRMKERIKVSLPLLFTAFIPQKLLSRINDMLEVEHDTKHFNASKSNSTPDIEVIIHLAKNGSASMGHVEVAFENKIYSYGNYNRHSRKLFDSIGDGIICIADKEKYIHYAIENKNRYLVIFGLSLTSEQKQKVQKRIQDLISTDTEDYYPDLQLYEMGKIPNGDFNDMSSDLYKLANAKFKRITRGKHKKFFVLKTNCAMIVDYILGSLGKGVLAINGIITPGTYYDYLNKEFLINSSNVITRKVYTKETL</sequence>
<organism evidence="2 3">
    <name type="scientific">Candidatus Fimihabitans intestinipullorum</name>
    <dbReference type="NCBI Taxonomy" id="2840820"/>
    <lineage>
        <taxon>Bacteria</taxon>
        <taxon>Bacillati</taxon>
        <taxon>Mycoplasmatota</taxon>
        <taxon>Mycoplasmatota incertae sedis</taxon>
        <taxon>Candidatus Fimihabitans</taxon>
    </lineage>
</organism>
<feature type="transmembrane region" description="Helical" evidence="1">
    <location>
        <begin position="36"/>
        <end position="56"/>
    </location>
</feature>
<keyword evidence="1" id="KW-1133">Transmembrane helix</keyword>
<proteinExistence type="predicted"/>
<feature type="transmembrane region" description="Helical" evidence="1">
    <location>
        <begin position="9"/>
        <end position="30"/>
    </location>
</feature>
<dbReference type="EMBL" id="DVML01000007">
    <property type="protein sequence ID" value="HIU22080.1"/>
    <property type="molecule type" value="Genomic_DNA"/>
</dbReference>
<feature type="transmembrane region" description="Helical" evidence="1">
    <location>
        <begin position="86"/>
        <end position="108"/>
    </location>
</feature>
<keyword evidence="1" id="KW-0472">Membrane</keyword>
<dbReference type="Proteomes" id="UP000824087">
    <property type="component" value="Unassembled WGS sequence"/>
</dbReference>
<protein>
    <recommendedName>
        <fullName evidence="4">DUF308 domain-containing protein</fullName>
    </recommendedName>
</protein>
<name>A0A9D1HVN8_9BACT</name>
<evidence type="ECO:0008006" key="4">
    <source>
        <dbReference type="Google" id="ProtNLM"/>
    </source>
</evidence>
<accession>A0A9D1HVN8</accession>
<evidence type="ECO:0000256" key="1">
    <source>
        <dbReference type="SAM" id="Phobius"/>
    </source>
</evidence>
<dbReference type="AlphaFoldDB" id="A0A9D1HVN8"/>
<evidence type="ECO:0000313" key="2">
    <source>
        <dbReference type="EMBL" id="HIU22080.1"/>
    </source>
</evidence>
<keyword evidence="1" id="KW-0812">Transmembrane</keyword>
<comment type="caution">
    <text evidence="2">The sequence shown here is derived from an EMBL/GenBank/DDBJ whole genome shotgun (WGS) entry which is preliminary data.</text>
</comment>
<reference evidence="2" key="1">
    <citation type="submission" date="2020-10" db="EMBL/GenBank/DDBJ databases">
        <authorList>
            <person name="Gilroy R."/>
        </authorList>
    </citation>
    <scope>NUCLEOTIDE SEQUENCE</scope>
    <source>
        <strain evidence="2">CHK197-8231</strain>
    </source>
</reference>
<gene>
    <name evidence="2" type="ORF">IAD49_00645</name>
</gene>
<reference evidence="2" key="2">
    <citation type="journal article" date="2021" name="PeerJ">
        <title>Extensive microbial diversity within the chicken gut microbiome revealed by metagenomics and culture.</title>
        <authorList>
            <person name="Gilroy R."/>
            <person name="Ravi A."/>
            <person name="Getino M."/>
            <person name="Pursley I."/>
            <person name="Horton D.L."/>
            <person name="Alikhan N.F."/>
            <person name="Baker D."/>
            <person name="Gharbi K."/>
            <person name="Hall N."/>
            <person name="Watson M."/>
            <person name="Adriaenssens E.M."/>
            <person name="Foster-Nyarko E."/>
            <person name="Jarju S."/>
            <person name="Secka A."/>
            <person name="Antonio M."/>
            <person name="Oren A."/>
            <person name="Chaudhuri R.R."/>
            <person name="La Ragione R."/>
            <person name="Hildebrand F."/>
            <person name="Pallen M.J."/>
        </authorList>
    </citation>
    <scope>NUCLEOTIDE SEQUENCE</scope>
    <source>
        <strain evidence="2">CHK197-8231</strain>
    </source>
</reference>